<evidence type="ECO:0000313" key="9">
    <source>
        <dbReference type="Proteomes" id="UP000011529"/>
    </source>
</evidence>
<dbReference type="PROSITE" id="PS51918">
    <property type="entry name" value="RADICAL_SAM"/>
    <property type="match status" value="1"/>
</dbReference>
<dbReference type="AlphaFoldDB" id="M2B700"/>
<keyword evidence="3" id="KW-0949">S-adenosyl-L-methionine</keyword>
<comment type="cofactor">
    <cofactor evidence="1">
        <name>[4Fe-4S] cluster</name>
        <dbReference type="ChEBI" id="CHEBI:49883"/>
    </cofactor>
</comment>
<name>M2B700_9BACT</name>
<dbReference type="PIRSF" id="PIRSF037420">
    <property type="entry name" value="PQQ_syn_pqqE"/>
    <property type="match status" value="1"/>
</dbReference>
<dbReference type="Proteomes" id="UP000011529">
    <property type="component" value="Unassembled WGS sequence"/>
</dbReference>
<dbReference type="PANTHER" id="PTHR11228:SF34">
    <property type="entry name" value="TUNGSTEN-CONTAINING ALDEHYDE FERREDOXIN OXIDOREDUCTASE COFACTOR MODIFYING PROTEIN"/>
    <property type="match status" value="1"/>
</dbReference>
<dbReference type="SFLD" id="SFLDG01067">
    <property type="entry name" value="SPASM/twitch_domain_containing"/>
    <property type="match status" value="1"/>
</dbReference>
<dbReference type="Pfam" id="PF04055">
    <property type="entry name" value="Radical_SAM"/>
    <property type="match status" value="1"/>
</dbReference>
<gene>
    <name evidence="8" type="ORF">RE6C_01749</name>
</gene>
<proteinExistence type="predicted"/>
<dbReference type="EMBL" id="ANMO01000096">
    <property type="protein sequence ID" value="EMB17483.1"/>
    <property type="molecule type" value="Genomic_DNA"/>
</dbReference>
<keyword evidence="6" id="KW-0411">Iron-sulfur</keyword>
<dbReference type="SMART" id="SM00729">
    <property type="entry name" value="Elp3"/>
    <property type="match status" value="1"/>
</dbReference>
<dbReference type="GO" id="GO:0051539">
    <property type="term" value="F:4 iron, 4 sulfur cluster binding"/>
    <property type="evidence" value="ECO:0007669"/>
    <property type="project" value="UniProtKB-KW"/>
</dbReference>
<keyword evidence="2" id="KW-0004">4Fe-4S</keyword>
<organism evidence="8 9">
    <name type="scientific">Rhodopirellula europaea 6C</name>
    <dbReference type="NCBI Taxonomy" id="1263867"/>
    <lineage>
        <taxon>Bacteria</taxon>
        <taxon>Pseudomonadati</taxon>
        <taxon>Planctomycetota</taxon>
        <taxon>Planctomycetia</taxon>
        <taxon>Pirellulales</taxon>
        <taxon>Pirellulaceae</taxon>
        <taxon>Rhodopirellula</taxon>
    </lineage>
</organism>
<dbReference type="Gene3D" id="3.20.20.70">
    <property type="entry name" value="Aldolase class I"/>
    <property type="match status" value="1"/>
</dbReference>
<evidence type="ECO:0000256" key="5">
    <source>
        <dbReference type="ARBA" id="ARBA00023004"/>
    </source>
</evidence>
<evidence type="ECO:0000256" key="2">
    <source>
        <dbReference type="ARBA" id="ARBA00022485"/>
    </source>
</evidence>
<dbReference type="SFLD" id="SFLDS00029">
    <property type="entry name" value="Radical_SAM"/>
    <property type="match status" value="1"/>
</dbReference>
<dbReference type="RefSeq" id="WP_008655604.1">
    <property type="nucleotide sequence ID" value="NZ_ANMO01000096.1"/>
</dbReference>
<evidence type="ECO:0000256" key="1">
    <source>
        <dbReference type="ARBA" id="ARBA00001966"/>
    </source>
</evidence>
<evidence type="ECO:0000256" key="4">
    <source>
        <dbReference type="ARBA" id="ARBA00022723"/>
    </source>
</evidence>
<keyword evidence="5" id="KW-0408">Iron</keyword>
<dbReference type="InterPro" id="IPR050377">
    <property type="entry name" value="Radical_SAM_PqqE_MftC-like"/>
</dbReference>
<feature type="domain" description="Radical SAM core" evidence="7">
    <location>
        <begin position="23"/>
        <end position="243"/>
    </location>
</feature>
<dbReference type="InterPro" id="IPR007197">
    <property type="entry name" value="rSAM"/>
</dbReference>
<keyword evidence="4" id="KW-0479">Metal-binding</keyword>
<evidence type="ECO:0000259" key="7">
    <source>
        <dbReference type="PROSITE" id="PS51918"/>
    </source>
</evidence>
<evidence type="ECO:0000256" key="6">
    <source>
        <dbReference type="ARBA" id="ARBA00023014"/>
    </source>
</evidence>
<dbReference type="CDD" id="cd21123">
    <property type="entry name" value="SPASM_MftC-like"/>
    <property type="match status" value="1"/>
</dbReference>
<dbReference type="GO" id="GO:0003824">
    <property type="term" value="F:catalytic activity"/>
    <property type="evidence" value="ECO:0007669"/>
    <property type="project" value="InterPro"/>
</dbReference>
<comment type="caution">
    <text evidence="8">The sequence shown here is derived from an EMBL/GenBank/DDBJ whole genome shotgun (WGS) entry which is preliminary data.</text>
</comment>
<evidence type="ECO:0000256" key="3">
    <source>
        <dbReference type="ARBA" id="ARBA00022691"/>
    </source>
</evidence>
<dbReference type="SFLD" id="SFLDG01386">
    <property type="entry name" value="main_SPASM_domain-containing"/>
    <property type="match status" value="1"/>
</dbReference>
<dbReference type="CDD" id="cd01335">
    <property type="entry name" value="Radical_SAM"/>
    <property type="match status" value="1"/>
</dbReference>
<dbReference type="GO" id="GO:0046872">
    <property type="term" value="F:metal ion binding"/>
    <property type="evidence" value="ECO:0007669"/>
    <property type="project" value="UniProtKB-KW"/>
</dbReference>
<dbReference type="PATRIC" id="fig|1263867.3.peg.1856"/>
<evidence type="ECO:0000313" key="8">
    <source>
        <dbReference type="EMBL" id="EMB17483.1"/>
    </source>
</evidence>
<accession>M2B700</accession>
<dbReference type="InterPro" id="IPR017200">
    <property type="entry name" value="PqqE-like"/>
</dbReference>
<sequence length="378" mass="41751">MIARPQHNTATRPPHVRSRKSFVHSPMLVFYELTRACDLVCLHCRACAQKRRDPNELDTTQSKRLIDQLGEFPDPPMLILTGGDPLKRDDIYELIEYAVDSGIDVSITPSATPLVNRDSIRRLRDAGISRMAISVDGADAATHDANRGVAGSFDHSMNVLQIARELGVQTQINTTLTPANVDQIETMGERFGELDIALWSVFFLIPVGRATEMERLNADECEDAFARLHAQAQLQPFMVKTTEAPHYRRYVIQNTTKQTDAAPRGFIPAGVNDGKGVMFVSHTGEIFPTGFLPIHCGDFPQQNIVDVYQKSPTFRMLRDSDQLEGKCGVCEFRNVCGGSRARAFGVTGNPMAEEPDCNYIPPAFHGSPPCPPSLVPTA</sequence>
<dbReference type="InterPro" id="IPR058240">
    <property type="entry name" value="rSAM_sf"/>
</dbReference>
<protein>
    <submittedName>
        <fullName evidence="8">Radical SAM domain-containing protein</fullName>
    </submittedName>
</protein>
<reference evidence="8" key="1">
    <citation type="submission" date="2012-11" db="EMBL/GenBank/DDBJ databases">
        <title>Permanent draft genomes of Rhodopirellula europaea strain SH398 and 6C.</title>
        <authorList>
            <person name="Richter M."/>
            <person name="Richter-Heitmann T."/>
            <person name="Frank C."/>
            <person name="Harder J."/>
            <person name="Glockner F.O."/>
        </authorList>
    </citation>
    <scope>NUCLEOTIDE SEQUENCE</scope>
    <source>
        <strain evidence="8">6C</strain>
    </source>
</reference>
<dbReference type="InterPro" id="IPR013785">
    <property type="entry name" value="Aldolase_TIM"/>
</dbReference>
<dbReference type="PANTHER" id="PTHR11228">
    <property type="entry name" value="RADICAL SAM DOMAIN PROTEIN"/>
    <property type="match status" value="1"/>
</dbReference>
<dbReference type="InterPro" id="IPR006638">
    <property type="entry name" value="Elp3/MiaA/NifB-like_rSAM"/>
</dbReference>
<reference evidence="8" key="2">
    <citation type="journal article" date="2013" name="Mar. Genomics">
        <title>Expression of sulfatases in Rhodopirellula baltica and the diversity of sulfatases in the genus Rhodopirellula.</title>
        <authorList>
            <person name="Wegner C.E."/>
            <person name="Richter-Heitmann T."/>
            <person name="Klindworth A."/>
            <person name="Klockow C."/>
            <person name="Richter M."/>
            <person name="Achstetter T."/>
            <person name="Glockner F.O."/>
            <person name="Harder J."/>
        </authorList>
    </citation>
    <scope>NUCLEOTIDE SEQUENCE [LARGE SCALE GENOMIC DNA]</scope>
    <source>
        <strain evidence="8">6C</strain>
    </source>
</reference>
<dbReference type="SUPFAM" id="SSF102114">
    <property type="entry name" value="Radical SAM enzymes"/>
    <property type="match status" value="1"/>
</dbReference>
<keyword evidence="9" id="KW-1185">Reference proteome</keyword>